<name>A0A926FPJ9_AERHY</name>
<protein>
    <submittedName>
        <fullName evidence="2">Uncharacterized protein</fullName>
    </submittedName>
</protein>
<feature type="compositionally biased region" description="Low complexity" evidence="1">
    <location>
        <begin position="11"/>
        <end position="27"/>
    </location>
</feature>
<sequence>MKTTTSSRWGSATPRRAASSARPSVVTMHWGPPAASGVTRARTSRSVSSPTRRPFQLGRIN</sequence>
<evidence type="ECO:0000313" key="2">
    <source>
        <dbReference type="EMBL" id="MBC8673923.1"/>
    </source>
</evidence>
<gene>
    <name evidence="2" type="ORF">H2136_06980</name>
</gene>
<feature type="compositionally biased region" description="Low complexity" evidence="1">
    <location>
        <begin position="34"/>
        <end position="54"/>
    </location>
</feature>
<reference evidence="2" key="1">
    <citation type="submission" date="2020-07" db="EMBL/GenBank/DDBJ databases">
        <title>Carbapenem Resistant Aeromonas hydrophila Carrying blacphA7 Isolated from Two Solid Organ Transplant Patients.</title>
        <authorList>
            <person name="Hilt E."/>
            <person name="Fitzwater S.P."/>
            <person name="Ward K."/>
            <person name="De St Maurice A."/>
            <person name="Chandrasekaran S."/>
            <person name="Garner O.B."/>
            <person name="Yang S."/>
        </authorList>
    </citation>
    <scope>NUCLEOTIDE SEQUENCE</scope>
    <source>
        <strain evidence="2">B-1</strain>
    </source>
</reference>
<comment type="caution">
    <text evidence="2">The sequence shown here is derived from an EMBL/GenBank/DDBJ whole genome shotgun (WGS) entry which is preliminary data.</text>
</comment>
<organism evidence="2">
    <name type="scientific">Aeromonas hydrophila</name>
    <dbReference type="NCBI Taxonomy" id="644"/>
    <lineage>
        <taxon>Bacteria</taxon>
        <taxon>Pseudomonadati</taxon>
        <taxon>Pseudomonadota</taxon>
        <taxon>Gammaproteobacteria</taxon>
        <taxon>Aeromonadales</taxon>
        <taxon>Aeromonadaceae</taxon>
        <taxon>Aeromonas</taxon>
    </lineage>
</organism>
<dbReference type="AlphaFoldDB" id="A0A926FPJ9"/>
<proteinExistence type="predicted"/>
<feature type="region of interest" description="Disordered" evidence="1">
    <location>
        <begin position="1"/>
        <end position="61"/>
    </location>
</feature>
<dbReference type="EMBL" id="JACLAN010000002">
    <property type="protein sequence ID" value="MBC8673923.1"/>
    <property type="molecule type" value="Genomic_DNA"/>
</dbReference>
<evidence type="ECO:0000256" key="1">
    <source>
        <dbReference type="SAM" id="MobiDB-lite"/>
    </source>
</evidence>
<accession>A0A926FPJ9</accession>
<feature type="compositionally biased region" description="Polar residues" evidence="1">
    <location>
        <begin position="1"/>
        <end position="10"/>
    </location>
</feature>